<name>A0AAD9JS27_9ANNE</name>
<dbReference type="EMBL" id="JAODUP010000176">
    <property type="protein sequence ID" value="KAK2158144.1"/>
    <property type="molecule type" value="Genomic_DNA"/>
</dbReference>
<feature type="signal peptide" evidence="1">
    <location>
        <begin position="1"/>
        <end position="18"/>
    </location>
</feature>
<protein>
    <submittedName>
        <fullName evidence="2">Uncharacterized protein</fullName>
    </submittedName>
</protein>
<keyword evidence="1" id="KW-0732">Signal</keyword>
<evidence type="ECO:0000313" key="3">
    <source>
        <dbReference type="Proteomes" id="UP001208570"/>
    </source>
</evidence>
<keyword evidence="3" id="KW-1185">Reference proteome</keyword>
<dbReference type="AlphaFoldDB" id="A0AAD9JS27"/>
<dbReference type="Proteomes" id="UP001208570">
    <property type="component" value="Unassembled WGS sequence"/>
</dbReference>
<sequence>MTAITAYVFLSLTGLAAANNNKFIFNGFGKFLCEHYGGADEMAICSPGREVRGTIPNNCTELCTSCPEAELLDDIQAFKYDVYNSSYGAYSLLTPEPYITDRSSLIFLSYLPPDNIGPQTVGDPTPVNHICDSASGYTVVLTKPFEHAGQLTHVRFNFERRCMVTSPGNKKIVFGIFRKTGGAACDFSVVAELQLGRSNIDALLSPKTDGIVEYKLLDIEKNMMQFEKGDLFGFTWSGSGAVSFNPGTAGQNNICMDLVSPWKAGDSISLVTKPKRTSRVYSIGYSYMPR</sequence>
<reference evidence="2" key="1">
    <citation type="journal article" date="2023" name="Mol. Biol. Evol.">
        <title>Third-Generation Sequencing Reveals the Adaptive Role of the Epigenome in Three Deep-Sea Polychaetes.</title>
        <authorList>
            <person name="Perez M."/>
            <person name="Aroh O."/>
            <person name="Sun Y."/>
            <person name="Lan Y."/>
            <person name="Juniper S.K."/>
            <person name="Young C.R."/>
            <person name="Angers B."/>
            <person name="Qian P.Y."/>
        </authorList>
    </citation>
    <scope>NUCLEOTIDE SEQUENCE</scope>
    <source>
        <strain evidence="2">P08H-3</strain>
    </source>
</reference>
<accession>A0AAD9JS27</accession>
<comment type="caution">
    <text evidence="2">The sequence shown here is derived from an EMBL/GenBank/DDBJ whole genome shotgun (WGS) entry which is preliminary data.</text>
</comment>
<evidence type="ECO:0000256" key="1">
    <source>
        <dbReference type="SAM" id="SignalP"/>
    </source>
</evidence>
<evidence type="ECO:0000313" key="2">
    <source>
        <dbReference type="EMBL" id="KAK2158144.1"/>
    </source>
</evidence>
<proteinExistence type="predicted"/>
<feature type="chain" id="PRO_5042111024" evidence="1">
    <location>
        <begin position="19"/>
        <end position="290"/>
    </location>
</feature>
<gene>
    <name evidence="2" type="ORF">LSH36_176g04050</name>
</gene>
<organism evidence="2 3">
    <name type="scientific">Paralvinella palmiformis</name>
    <dbReference type="NCBI Taxonomy" id="53620"/>
    <lineage>
        <taxon>Eukaryota</taxon>
        <taxon>Metazoa</taxon>
        <taxon>Spiralia</taxon>
        <taxon>Lophotrochozoa</taxon>
        <taxon>Annelida</taxon>
        <taxon>Polychaeta</taxon>
        <taxon>Sedentaria</taxon>
        <taxon>Canalipalpata</taxon>
        <taxon>Terebellida</taxon>
        <taxon>Terebelliformia</taxon>
        <taxon>Alvinellidae</taxon>
        <taxon>Paralvinella</taxon>
    </lineage>
</organism>